<dbReference type="Proteomes" id="UP000019140">
    <property type="component" value="Unassembled WGS sequence"/>
</dbReference>
<dbReference type="InterPro" id="IPR021109">
    <property type="entry name" value="Peptidase_aspartic_dom_sf"/>
</dbReference>
<reference evidence="1 2" key="1">
    <citation type="journal article" date="2014" name="Nature">
        <title>An environmental bacterial taxon with a large and distinct metabolic repertoire.</title>
        <authorList>
            <person name="Wilson M.C."/>
            <person name="Mori T."/>
            <person name="Ruckert C."/>
            <person name="Uria A.R."/>
            <person name="Helf M.J."/>
            <person name="Takada K."/>
            <person name="Gernert C."/>
            <person name="Steffens U.A."/>
            <person name="Heycke N."/>
            <person name="Schmitt S."/>
            <person name="Rinke C."/>
            <person name="Helfrich E.J."/>
            <person name="Brachmann A.O."/>
            <person name="Gurgui C."/>
            <person name="Wakimoto T."/>
            <person name="Kracht M."/>
            <person name="Crusemann M."/>
            <person name="Hentschel U."/>
            <person name="Abe I."/>
            <person name="Matsunaga S."/>
            <person name="Kalinowski J."/>
            <person name="Takeyama H."/>
            <person name="Piel J."/>
        </authorList>
    </citation>
    <scope>NUCLEOTIDE SEQUENCE [LARGE SCALE GENOMIC DNA]</scope>
    <source>
        <strain evidence="2">TSY2</strain>
    </source>
</reference>
<dbReference type="Gene3D" id="2.40.70.10">
    <property type="entry name" value="Acid Proteases"/>
    <property type="match status" value="1"/>
</dbReference>
<dbReference type="AlphaFoldDB" id="W4LL71"/>
<dbReference type="SUPFAM" id="SSF50630">
    <property type="entry name" value="Acid proteases"/>
    <property type="match status" value="1"/>
</dbReference>
<protein>
    <recommendedName>
        <fullName evidence="3">Peptidase A2 domain-containing protein</fullName>
    </recommendedName>
</protein>
<organism evidence="1 2">
    <name type="scientific">Candidatus Entotheonella gemina</name>
    <dbReference type="NCBI Taxonomy" id="1429439"/>
    <lineage>
        <taxon>Bacteria</taxon>
        <taxon>Pseudomonadati</taxon>
        <taxon>Nitrospinota/Tectimicrobiota group</taxon>
        <taxon>Candidatus Tectimicrobiota</taxon>
        <taxon>Candidatus Entotheonellia</taxon>
        <taxon>Candidatus Entotheonellales</taxon>
        <taxon>Candidatus Entotheonellaceae</taxon>
        <taxon>Candidatus Entotheonella</taxon>
    </lineage>
</organism>
<dbReference type="PANTHER" id="PTHR36943">
    <property type="entry name" value="CCHC-TYPE DOMAIN-CONTAINING PROTEIN"/>
    <property type="match status" value="1"/>
</dbReference>
<gene>
    <name evidence="1" type="ORF">ETSY2_42800</name>
</gene>
<dbReference type="PANTHER" id="PTHR36943:SF1">
    <property type="entry name" value="CCHC-TYPE DOMAIN-CONTAINING PROTEIN"/>
    <property type="match status" value="1"/>
</dbReference>
<dbReference type="EMBL" id="AZHX01001946">
    <property type="protein sequence ID" value="ETW98460.1"/>
    <property type="molecule type" value="Genomic_DNA"/>
</dbReference>
<keyword evidence="2" id="KW-1185">Reference proteome</keyword>
<sequence length="133" mass="14926">MTTITLNGATLQMEIDTGSALTLISEATYSALWPKGNSPRLEPTPVRLRTYSGEELRVVGRAVVRVRCGEQVEDLGLVVVGGGGPSLLGRDWLGRLRLDWRGIHKITEHHRRSNRYSTSTKTYFEMNWVLSKE</sequence>
<comment type="caution">
    <text evidence="1">The sequence shown here is derived from an EMBL/GenBank/DDBJ whole genome shotgun (WGS) entry which is preliminary data.</text>
</comment>
<name>W4LL71_9BACT</name>
<accession>W4LL71</accession>
<evidence type="ECO:0008006" key="3">
    <source>
        <dbReference type="Google" id="ProtNLM"/>
    </source>
</evidence>
<dbReference type="Pfam" id="PF13650">
    <property type="entry name" value="Asp_protease_2"/>
    <property type="match status" value="1"/>
</dbReference>
<proteinExistence type="predicted"/>
<dbReference type="HOGENOM" id="CLU_1902857_0_0_7"/>
<evidence type="ECO:0000313" key="2">
    <source>
        <dbReference type="Proteomes" id="UP000019140"/>
    </source>
</evidence>
<evidence type="ECO:0000313" key="1">
    <source>
        <dbReference type="EMBL" id="ETW98460.1"/>
    </source>
</evidence>